<keyword evidence="2" id="KW-1185">Reference proteome</keyword>
<evidence type="ECO:0008006" key="3">
    <source>
        <dbReference type="Google" id="ProtNLM"/>
    </source>
</evidence>
<evidence type="ECO:0000313" key="1">
    <source>
        <dbReference type="EMBL" id="KAJ4843253.1"/>
    </source>
</evidence>
<dbReference type="EMBL" id="JAKUCV010002285">
    <property type="protein sequence ID" value="KAJ4843253.1"/>
    <property type="molecule type" value="Genomic_DNA"/>
</dbReference>
<dbReference type="AlphaFoldDB" id="A0A9Q0JIQ1"/>
<dbReference type="OrthoDB" id="1001863at2759"/>
<proteinExistence type="predicted"/>
<sequence>MRIAVEVDLLQPLKGKVEMQDETYNVEYEGLPTVCYNCRCVDHYIAACPLLRGLKNPA</sequence>
<comment type="caution">
    <text evidence="1">The sequence shown here is derived from an EMBL/GenBank/DDBJ whole genome shotgun (WGS) entry which is preliminary data.</text>
</comment>
<accession>A0A9Q0JIQ1</accession>
<reference evidence="1" key="2">
    <citation type="journal article" date="2023" name="Plants (Basel)">
        <title>Annotation of the Turnera subulata (Passifloraceae) Draft Genome Reveals the S-Locus Evolved after the Divergence of Turneroideae from Passifloroideae in a Stepwise Manner.</title>
        <authorList>
            <person name="Henning P.M."/>
            <person name="Roalson E.H."/>
            <person name="Mir W."/>
            <person name="McCubbin A.G."/>
            <person name="Shore J.S."/>
        </authorList>
    </citation>
    <scope>NUCLEOTIDE SEQUENCE</scope>
    <source>
        <strain evidence="1">F60SS</strain>
    </source>
</reference>
<dbReference type="Proteomes" id="UP001141552">
    <property type="component" value="Unassembled WGS sequence"/>
</dbReference>
<evidence type="ECO:0000313" key="2">
    <source>
        <dbReference type="Proteomes" id="UP001141552"/>
    </source>
</evidence>
<organism evidence="1 2">
    <name type="scientific">Turnera subulata</name>
    <dbReference type="NCBI Taxonomy" id="218843"/>
    <lineage>
        <taxon>Eukaryota</taxon>
        <taxon>Viridiplantae</taxon>
        <taxon>Streptophyta</taxon>
        <taxon>Embryophyta</taxon>
        <taxon>Tracheophyta</taxon>
        <taxon>Spermatophyta</taxon>
        <taxon>Magnoliopsida</taxon>
        <taxon>eudicotyledons</taxon>
        <taxon>Gunneridae</taxon>
        <taxon>Pentapetalae</taxon>
        <taxon>rosids</taxon>
        <taxon>fabids</taxon>
        <taxon>Malpighiales</taxon>
        <taxon>Passifloraceae</taxon>
        <taxon>Turnera</taxon>
    </lineage>
</organism>
<reference evidence="1" key="1">
    <citation type="submission" date="2022-02" db="EMBL/GenBank/DDBJ databases">
        <authorList>
            <person name="Henning P.M."/>
            <person name="McCubbin A.G."/>
            <person name="Shore J.S."/>
        </authorList>
    </citation>
    <scope>NUCLEOTIDE SEQUENCE</scope>
    <source>
        <strain evidence="1">F60SS</strain>
        <tissue evidence="1">Leaves</tissue>
    </source>
</reference>
<protein>
    <recommendedName>
        <fullName evidence="3">Zinc knuckle CX2CX4HX4C domain-containing protein</fullName>
    </recommendedName>
</protein>
<name>A0A9Q0JIQ1_9ROSI</name>
<gene>
    <name evidence="1" type="ORF">Tsubulata_035371</name>
</gene>